<dbReference type="InterPro" id="IPR051159">
    <property type="entry name" value="Hexapeptide_acetyltransf"/>
</dbReference>
<dbReference type="KEGG" id="bdh:GV66_15680"/>
<evidence type="ECO:0000313" key="2">
    <source>
        <dbReference type="Proteomes" id="UP000294834"/>
    </source>
</evidence>
<sequence length="215" mass="23840">MNLLNFIKRILARFINIPRKIRQVYYICWNYFMLWANGVEIGKNMKIYNRIYLTKHPTAQVIIGNNLVFISGDGFNPLCRNLRGCIYAGEGAKIKIGNDVGISSACIRAKQYIKIGNNVNIGGDCILLDTDAHNMNYKIRRKRDGEDGRTANSAPIIIEDDVLIGARCIILKGVTIGAHSVIAAGSIVTKSIPKDCVAGGNPCKIIKNIRDIDIF</sequence>
<gene>
    <name evidence="1" type="ORF">E1J06_08900</name>
</gene>
<reference evidence="1 2" key="1">
    <citation type="journal article" date="2019" name="Nat. Microbiol.">
        <title>Genomic variation and strain-specific functional adaptation in the human gut microbiome during early life.</title>
        <authorList>
            <person name="Vatanen T."/>
            <person name="Plichta D.R."/>
            <person name="Somani J."/>
            <person name="Munch P.C."/>
            <person name="Arthur T.D."/>
            <person name="Hall A.B."/>
            <person name="Rudolf S."/>
            <person name="Oakeley E.J."/>
            <person name="Ke X."/>
            <person name="Young R.A."/>
            <person name="Haiser H.J."/>
            <person name="Kolde R."/>
            <person name="Yassour M."/>
            <person name="Luopajarvi K."/>
            <person name="Siljander H."/>
            <person name="Virtanen S.M."/>
            <person name="Ilonen J."/>
            <person name="Uibo R."/>
            <person name="Tillmann V."/>
            <person name="Mokurov S."/>
            <person name="Dorshakova N."/>
            <person name="Porter J.A."/>
            <person name="McHardy A.C."/>
            <person name="Lahdesmaki H."/>
            <person name="Vlamakis H."/>
            <person name="Huttenhower C."/>
            <person name="Knip M."/>
            <person name="Xavier R.J."/>
        </authorList>
    </citation>
    <scope>NUCLEOTIDE SEQUENCE [LARGE SCALE GENOMIC DNA]</scope>
    <source>
        <strain evidence="1 2">RJX1052</strain>
    </source>
</reference>
<organism evidence="1 2">
    <name type="scientific">Phocaeicola dorei</name>
    <dbReference type="NCBI Taxonomy" id="357276"/>
    <lineage>
        <taxon>Bacteria</taxon>
        <taxon>Pseudomonadati</taxon>
        <taxon>Bacteroidota</taxon>
        <taxon>Bacteroidia</taxon>
        <taxon>Bacteroidales</taxon>
        <taxon>Bacteroidaceae</taxon>
        <taxon>Phocaeicola</taxon>
    </lineage>
</organism>
<dbReference type="PANTHER" id="PTHR23416">
    <property type="entry name" value="SIALIC ACID SYNTHASE-RELATED"/>
    <property type="match status" value="1"/>
</dbReference>
<dbReference type="RefSeq" id="WP_038606471.1">
    <property type="nucleotide sequence ID" value="NZ_JAGKHT010000052.1"/>
</dbReference>
<proteinExistence type="predicted"/>
<keyword evidence="1" id="KW-0012">Acyltransferase</keyword>
<dbReference type="EMBL" id="SLTX01000001">
    <property type="protein sequence ID" value="TDB07527.1"/>
    <property type="molecule type" value="Genomic_DNA"/>
</dbReference>
<protein>
    <submittedName>
        <fullName evidence="1">Acyltransferase</fullName>
    </submittedName>
</protein>
<dbReference type="SUPFAM" id="SSF51161">
    <property type="entry name" value="Trimeric LpxA-like enzymes"/>
    <property type="match status" value="1"/>
</dbReference>
<dbReference type="GO" id="GO:0016746">
    <property type="term" value="F:acyltransferase activity"/>
    <property type="evidence" value="ECO:0007669"/>
    <property type="project" value="UniProtKB-KW"/>
</dbReference>
<dbReference type="CDD" id="cd04647">
    <property type="entry name" value="LbH_MAT_like"/>
    <property type="match status" value="1"/>
</dbReference>
<accession>A0AAX2R3X0</accession>
<evidence type="ECO:0000313" key="1">
    <source>
        <dbReference type="EMBL" id="TDB07527.1"/>
    </source>
</evidence>
<keyword evidence="1" id="KW-0808">Transferase</keyword>
<dbReference type="Pfam" id="PF14602">
    <property type="entry name" value="Hexapep_2"/>
    <property type="match status" value="1"/>
</dbReference>
<comment type="caution">
    <text evidence="1">The sequence shown here is derived from an EMBL/GenBank/DDBJ whole genome shotgun (WGS) entry which is preliminary data.</text>
</comment>
<name>A0AAX2R3X0_9BACT</name>
<dbReference type="InterPro" id="IPR011004">
    <property type="entry name" value="Trimer_LpxA-like_sf"/>
</dbReference>
<dbReference type="Proteomes" id="UP000294834">
    <property type="component" value="Unassembled WGS sequence"/>
</dbReference>
<dbReference type="Gene3D" id="2.160.10.10">
    <property type="entry name" value="Hexapeptide repeat proteins"/>
    <property type="match status" value="1"/>
</dbReference>
<dbReference type="InterPro" id="IPR001451">
    <property type="entry name" value="Hexapep"/>
</dbReference>
<dbReference type="AlphaFoldDB" id="A0AAX2R3X0"/>